<evidence type="ECO:0000256" key="6">
    <source>
        <dbReference type="PROSITE-ProRule" id="PRU01355"/>
    </source>
</evidence>
<sequence length="118" mass="13072">MQHPVRLLPGTIPPAFKHNTAPSGYGTGQRAKQLSVFDKTTHGENNSVSVGGTRAVTMFARWLLLLAVASVAYSQTVEDSAREFLKKFDEEASNLMYQYSLASWAYNTDITQENADKE</sequence>
<evidence type="ECO:0000313" key="7">
    <source>
        <dbReference type="EMBL" id="KAL0181009.1"/>
    </source>
</evidence>
<keyword evidence="5" id="KW-0325">Glycoprotein</keyword>
<comment type="similarity">
    <text evidence="2 6">Belongs to the peptidase M2 family.</text>
</comment>
<dbReference type="Proteomes" id="UP001529510">
    <property type="component" value="Unassembled WGS sequence"/>
</dbReference>
<dbReference type="PROSITE" id="PS52011">
    <property type="entry name" value="PEPTIDASE_M2"/>
    <property type="match status" value="1"/>
</dbReference>
<protein>
    <submittedName>
        <fullName evidence="7">Uncharacterized protein</fullName>
    </submittedName>
</protein>
<evidence type="ECO:0000256" key="4">
    <source>
        <dbReference type="ARBA" id="ARBA00023157"/>
    </source>
</evidence>
<keyword evidence="3" id="KW-0732">Signal</keyword>
<keyword evidence="8" id="KW-1185">Reference proteome</keyword>
<gene>
    <name evidence="7" type="ORF">M9458_023415</name>
</gene>
<organism evidence="7 8">
    <name type="scientific">Cirrhinus mrigala</name>
    <name type="common">Mrigala</name>
    <dbReference type="NCBI Taxonomy" id="683832"/>
    <lineage>
        <taxon>Eukaryota</taxon>
        <taxon>Metazoa</taxon>
        <taxon>Chordata</taxon>
        <taxon>Craniata</taxon>
        <taxon>Vertebrata</taxon>
        <taxon>Euteleostomi</taxon>
        <taxon>Actinopterygii</taxon>
        <taxon>Neopterygii</taxon>
        <taxon>Teleostei</taxon>
        <taxon>Ostariophysi</taxon>
        <taxon>Cypriniformes</taxon>
        <taxon>Cyprinidae</taxon>
        <taxon>Labeoninae</taxon>
        <taxon>Labeonini</taxon>
        <taxon>Cirrhinus</taxon>
    </lineage>
</organism>
<dbReference type="InterPro" id="IPR001548">
    <property type="entry name" value="Peptidase_M2"/>
</dbReference>
<evidence type="ECO:0000256" key="1">
    <source>
        <dbReference type="ARBA" id="ARBA00001923"/>
    </source>
</evidence>
<evidence type="ECO:0000256" key="2">
    <source>
        <dbReference type="ARBA" id="ARBA00008139"/>
    </source>
</evidence>
<comment type="caution">
    <text evidence="7">The sequence shown here is derived from an EMBL/GenBank/DDBJ whole genome shotgun (WGS) entry which is preliminary data.</text>
</comment>
<dbReference type="EMBL" id="JAMKFB020000011">
    <property type="protein sequence ID" value="KAL0181009.1"/>
    <property type="molecule type" value="Genomic_DNA"/>
</dbReference>
<reference evidence="7 8" key="1">
    <citation type="submission" date="2024-05" db="EMBL/GenBank/DDBJ databases">
        <title>Genome sequencing and assembly of Indian major carp, Cirrhinus mrigala (Hamilton, 1822).</title>
        <authorList>
            <person name="Mohindra V."/>
            <person name="Chowdhury L.M."/>
            <person name="Lal K."/>
            <person name="Jena J.K."/>
        </authorList>
    </citation>
    <scope>NUCLEOTIDE SEQUENCE [LARGE SCALE GENOMIC DNA]</scope>
    <source>
        <strain evidence="7">CM1030</strain>
        <tissue evidence="7">Blood</tissue>
    </source>
</reference>
<proteinExistence type="inferred from homology"/>
<dbReference type="Pfam" id="PF01401">
    <property type="entry name" value="Peptidase_M2"/>
    <property type="match status" value="1"/>
</dbReference>
<dbReference type="SUPFAM" id="SSF55486">
    <property type="entry name" value="Metalloproteases ('zincins'), catalytic domain"/>
    <property type="match status" value="1"/>
</dbReference>
<accession>A0ABD0Q400</accession>
<evidence type="ECO:0000256" key="3">
    <source>
        <dbReference type="ARBA" id="ARBA00022729"/>
    </source>
</evidence>
<comment type="cofactor">
    <cofactor evidence="1">
        <name>chloride</name>
        <dbReference type="ChEBI" id="CHEBI:17996"/>
    </cofactor>
</comment>
<comment type="caution">
    <text evidence="6">Lacks conserved residue(s) required for the propagation of feature annotation.</text>
</comment>
<dbReference type="AlphaFoldDB" id="A0ABD0Q400"/>
<keyword evidence="4" id="KW-1015">Disulfide bond</keyword>
<feature type="non-terminal residue" evidence="7">
    <location>
        <position position="118"/>
    </location>
</feature>
<evidence type="ECO:0000256" key="5">
    <source>
        <dbReference type="ARBA" id="ARBA00023180"/>
    </source>
</evidence>
<name>A0ABD0Q400_CIRMR</name>
<evidence type="ECO:0000313" key="8">
    <source>
        <dbReference type="Proteomes" id="UP001529510"/>
    </source>
</evidence>